<gene>
    <name evidence="1" type="primary">Necator_chrX.g21716</name>
    <name evidence="1" type="ORF">RB195_021555</name>
</gene>
<evidence type="ECO:0000313" key="2">
    <source>
        <dbReference type="Proteomes" id="UP001303046"/>
    </source>
</evidence>
<accession>A0ABR1EBK6</accession>
<reference evidence="1 2" key="1">
    <citation type="submission" date="2023-08" db="EMBL/GenBank/DDBJ databases">
        <title>A Necator americanus chromosomal reference genome.</title>
        <authorList>
            <person name="Ilik V."/>
            <person name="Petrzelkova K.J."/>
            <person name="Pardy F."/>
            <person name="Fuh T."/>
            <person name="Niatou-Singa F.S."/>
            <person name="Gouil Q."/>
            <person name="Baker L."/>
            <person name="Ritchie M.E."/>
            <person name="Jex A.R."/>
            <person name="Gazzola D."/>
            <person name="Li H."/>
            <person name="Toshio Fujiwara R."/>
            <person name="Zhan B."/>
            <person name="Aroian R.V."/>
            <person name="Pafco B."/>
            <person name="Schwarz E.M."/>
        </authorList>
    </citation>
    <scope>NUCLEOTIDE SEQUENCE [LARGE SCALE GENOMIC DNA]</scope>
    <source>
        <strain evidence="1 2">Aroian</strain>
        <tissue evidence="1">Whole animal</tissue>
    </source>
</reference>
<protein>
    <submittedName>
        <fullName evidence="1">Uncharacterized protein</fullName>
    </submittedName>
</protein>
<proteinExistence type="predicted"/>
<evidence type="ECO:0000313" key="1">
    <source>
        <dbReference type="EMBL" id="KAK6760082.1"/>
    </source>
</evidence>
<keyword evidence="2" id="KW-1185">Reference proteome</keyword>
<name>A0ABR1EBK6_NECAM</name>
<dbReference type="EMBL" id="JAVFWL010000006">
    <property type="protein sequence ID" value="KAK6760082.1"/>
    <property type="molecule type" value="Genomic_DNA"/>
</dbReference>
<comment type="caution">
    <text evidence="1">The sequence shown here is derived from an EMBL/GenBank/DDBJ whole genome shotgun (WGS) entry which is preliminary data.</text>
</comment>
<dbReference type="Proteomes" id="UP001303046">
    <property type="component" value="Unassembled WGS sequence"/>
</dbReference>
<organism evidence="1 2">
    <name type="scientific">Necator americanus</name>
    <name type="common">Human hookworm</name>
    <dbReference type="NCBI Taxonomy" id="51031"/>
    <lineage>
        <taxon>Eukaryota</taxon>
        <taxon>Metazoa</taxon>
        <taxon>Ecdysozoa</taxon>
        <taxon>Nematoda</taxon>
        <taxon>Chromadorea</taxon>
        <taxon>Rhabditida</taxon>
        <taxon>Rhabditina</taxon>
        <taxon>Rhabditomorpha</taxon>
        <taxon>Strongyloidea</taxon>
        <taxon>Ancylostomatidae</taxon>
        <taxon>Bunostominae</taxon>
        <taxon>Necator</taxon>
    </lineage>
</organism>
<sequence>MPGAPVTADNCNAWCPSVYSDNCNGNPVTICATSAQAAAMVAPSGKHGRARQELCHIITQPLIHHQLDILLVDTPGVFLLQTMGGIFPMVSL</sequence>